<evidence type="ECO:0000313" key="3">
    <source>
        <dbReference type="Proteomes" id="UP001589906"/>
    </source>
</evidence>
<sequence length="74" mass="8299">MQAALHMRLQGRQLSRGEPAARRFVRPRPGRPDQRQDQGAQQASVVLGIVRRGRIGQLLDQSGDHRIDEHPAAQ</sequence>
<feature type="region of interest" description="Disordered" evidence="1">
    <location>
        <begin position="1"/>
        <end position="45"/>
    </location>
</feature>
<organism evidence="2 3">
    <name type="scientific">Brevundimonas balnearis</name>
    <dbReference type="NCBI Taxonomy" id="1572858"/>
    <lineage>
        <taxon>Bacteria</taxon>
        <taxon>Pseudomonadati</taxon>
        <taxon>Pseudomonadota</taxon>
        <taxon>Alphaproteobacteria</taxon>
        <taxon>Caulobacterales</taxon>
        <taxon>Caulobacteraceae</taxon>
        <taxon>Brevundimonas</taxon>
    </lineage>
</organism>
<dbReference type="RefSeq" id="WP_376836741.1">
    <property type="nucleotide sequence ID" value="NZ_JBHLSW010000007.1"/>
</dbReference>
<dbReference type="EMBL" id="JBHLSW010000007">
    <property type="protein sequence ID" value="MFC0634413.1"/>
    <property type="molecule type" value="Genomic_DNA"/>
</dbReference>
<evidence type="ECO:0000256" key="1">
    <source>
        <dbReference type="SAM" id="MobiDB-lite"/>
    </source>
</evidence>
<accession>A0ABV6R716</accession>
<proteinExistence type="predicted"/>
<protein>
    <submittedName>
        <fullName evidence="2">Uncharacterized protein</fullName>
    </submittedName>
</protein>
<evidence type="ECO:0000313" key="2">
    <source>
        <dbReference type="EMBL" id="MFC0634413.1"/>
    </source>
</evidence>
<gene>
    <name evidence="2" type="ORF">ACFFGE_11070</name>
</gene>
<reference evidence="2 3" key="1">
    <citation type="submission" date="2024-09" db="EMBL/GenBank/DDBJ databases">
        <authorList>
            <person name="Sun Q."/>
            <person name="Mori K."/>
        </authorList>
    </citation>
    <scope>NUCLEOTIDE SEQUENCE [LARGE SCALE GENOMIC DNA]</scope>
    <source>
        <strain evidence="2 3">NCAIM B.02621</strain>
    </source>
</reference>
<comment type="caution">
    <text evidence="2">The sequence shown here is derived from an EMBL/GenBank/DDBJ whole genome shotgun (WGS) entry which is preliminary data.</text>
</comment>
<keyword evidence="3" id="KW-1185">Reference proteome</keyword>
<dbReference type="Proteomes" id="UP001589906">
    <property type="component" value="Unassembled WGS sequence"/>
</dbReference>
<name>A0ABV6R716_9CAUL</name>